<comment type="caution">
    <text evidence="3">The sequence shown here is derived from an EMBL/GenBank/DDBJ whole genome shotgun (WGS) entry which is preliminary data.</text>
</comment>
<dbReference type="PANTHER" id="PTHR41786:SF1">
    <property type="entry name" value="6-HYDROXYMETHYLPTERIN DIPHOSPHOKINASE MPTE-LIKE DOMAIN-CONTAINING PROTEIN"/>
    <property type="match status" value="1"/>
</dbReference>
<protein>
    <submittedName>
        <fullName evidence="3">DUF115 domain-containing protein</fullName>
    </submittedName>
</protein>
<accession>A0A3D8JBF8</accession>
<evidence type="ECO:0000259" key="2">
    <source>
        <dbReference type="Pfam" id="PF20157"/>
    </source>
</evidence>
<gene>
    <name evidence="3" type="ORF">CQA57_02900</name>
</gene>
<dbReference type="AlphaFoldDB" id="A0A3D8JBF8"/>
<organism evidence="3 4">
    <name type="scientific">Helicobacter anseris</name>
    <dbReference type="NCBI Taxonomy" id="375926"/>
    <lineage>
        <taxon>Bacteria</taxon>
        <taxon>Pseudomonadati</taxon>
        <taxon>Campylobacterota</taxon>
        <taxon>Epsilonproteobacteria</taxon>
        <taxon>Campylobacterales</taxon>
        <taxon>Helicobacteraceae</taxon>
        <taxon>Helicobacter</taxon>
    </lineage>
</organism>
<proteinExistence type="predicted"/>
<dbReference type="Pfam" id="PF20157">
    <property type="entry name" value="Maf_flag10_N"/>
    <property type="match status" value="1"/>
</dbReference>
<feature type="domain" description="6-hydroxymethylpterin diphosphokinase MptE-like" evidence="1">
    <location>
        <begin position="278"/>
        <end position="427"/>
    </location>
</feature>
<sequence>MKLLEVLTKGNPQQIQDFISQRFIHNMEFFKQNARDLFENLKLSPQTYNLMFDSRGLNILNLSTNEVIYPILEGKSVMLETHLEISTTPLKNPRWKIHSNDIFLSPIDTQKLPVTGFVVNEMIKILQNHKAIKEYHLNPKFMPSSVLYGLFGGLFLAFLIEEGVFFHSLLIFEENIDLFRISCYFIDFIKLFESVSNKACYLFVKNVVDRKFIRNFFASRKITSNFLLCELQMYSSDRIQEIQKWIMQEYSANKRGWGSFEDEMIGISNTLSNQHIPIISQTKRFSEPICVIGNGASLDELLPFIKENQENMLIFSCGTALKPLKNQGIKVDFQIEIERIGYLADVLCQAPLEDTPLLCGNMVNPKALNLAKEKYLFLRGGSSASYLFEDARAVELSAPFVGNAGIALAMQLSDRILLCGIDCAYIEGKSKHAKSSFYGEEKAQIPQDAIEVQGNKQARVFSDSIFLLSLQNIKEAIQAYAPKEVLNLGSGAYIQGAKSTDPKTLKLQKIHKDSLHQSIKDFAKQKKLKSTTKQIHLAKTYYQEILAILKKGAKNKKELFMLVDEVFALIAQKSASNPHLGILFEGTLGHILQNLLLASLHIPNDDIFIFYAQCLEVIILGLEKMFLRYKLLLSIHQD</sequence>
<dbReference type="Pfam" id="PF01973">
    <property type="entry name" value="MptE-like"/>
    <property type="match status" value="1"/>
</dbReference>
<evidence type="ECO:0000259" key="1">
    <source>
        <dbReference type="Pfam" id="PF01973"/>
    </source>
</evidence>
<dbReference type="Proteomes" id="UP000256695">
    <property type="component" value="Unassembled WGS sequence"/>
</dbReference>
<dbReference type="RefSeq" id="WP_115578739.1">
    <property type="nucleotide sequence ID" value="NZ_NXLX01000004.1"/>
</dbReference>
<name>A0A3D8JBF8_9HELI</name>
<evidence type="ECO:0000313" key="4">
    <source>
        <dbReference type="Proteomes" id="UP000256695"/>
    </source>
</evidence>
<dbReference type="InterPro" id="IPR045376">
    <property type="entry name" value="Maf_N"/>
</dbReference>
<keyword evidence="4" id="KW-1185">Reference proteome</keyword>
<dbReference type="InterPro" id="IPR002826">
    <property type="entry name" value="MptE-like"/>
</dbReference>
<reference evidence="3 4" key="1">
    <citation type="submission" date="2018-04" db="EMBL/GenBank/DDBJ databases">
        <title>Novel Campyloabacter and Helicobacter Species and Strains.</title>
        <authorList>
            <person name="Mannion A.J."/>
            <person name="Shen Z."/>
            <person name="Fox J.G."/>
        </authorList>
    </citation>
    <scope>NUCLEOTIDE SEQUENCE [LARGE SCALE GENOMIC DNA]</scope>
    <source>
        <strain evidence="3 4">MIT 04-9362</strain>
    </source>
</reference>
<dbReference type="OrthoDB" id="5404763at2"/>
<feature type="domain" description="Glycosyltransferase Maf N-terminal" evidence="2">
    <location>
        <begin position="22"/>
        <end position="236"/>
    </location>
</feature>
<dbReference type="EMBL" id="NXLX01000004">
    <property type="protein sequence ID" value="RDU74231.1"/>
    <property type="molecule type" value="Genomic_DNA"/>
</dbReference>
<evidence type="ECO:0000313" key="3">
    <source>
        <dbReference type="EMBL" id="RDU74231.1"/>
    </source>
</evidence>
<dbReference type="PANTHER" id="PTHR41786">
    <property type="entry name" value="MOTILITY ACCESSORY FACTOR MAF"/>
    <property type="match status" value="1"/>
</dbReference>